<accession>A0A3B0C658</accession>
<dbReference type="RefSeq" id="WP_120711758.1">
    <property type="nucleotide sequence ID" value="NZ_RBCJ01000002.1"/>
</dbReference>
<feature type="transmembrane region" description="Helical" evidence="1">
    <location>
        <begin position="105"/>
        <end position="130"/>
    </location>
</feature>
<evidence type="ECO:0000256" key="1">
    <source>
        <dbReference type="SAM" id="Phobius"/>
    </source>
</evidence>
<name>A0A3B0C658_9FLAO</name>
<evidence type="ECO:0000313" key="2">
    <source>
        <dbReference type="EMBL" id="RKN81603.1"/>
    </source>
</evidence>
<dbReference type="OrthoDB" id="1159221at2"/>
<feature type="transmembrane region" description="Helical" evidence="1">
    <location>
        <begin position="53"/>
        <end position="73"/>
    </location>
</feature>
<dbReference type="EMBL" id="RBCJ01000002">
    <property type="protein sequence ID" value="RKN81603.1"/>
    <property type="molecule type" value="Genomic_DNA"/>
</dbReference>
<protein>
    <submittedName>
        <fullName evidence="2">Uncharacterized protein</fullName>
    </submittedName>
</protein>
<organism evidence="2 3">
    <name type="scientific">Ulvibacterium marinum</name>
    <dbReference type="NCBI Taxonomy" id="2419782"/>
    <lineage>
        <taxon>Bacteria</taxon>
        <taxon>Pseudomonadati</taxon>
        <taxon>Bacteroidota</taxon>
        <taxon>Flavobacteriia</taxon>
        <taxon>Flavobacteriales</taxon>
        <taxon>Flavobacteriaceae</taxon>
        <taxon>Ulvibacterium</taxon>
    </lineage>
</organism>
<feature type="transmembrane region" description="Helical" evidence="1">
    <location>
        <begin position="222"/>
        <end position="241"/>
    </location>
</feature>
<keyword evidence="3" id="KW-1185">Reference proteome</keyword>
<proteinExistence type="predicted"/>
<sequence length="248" mass="27416">MEFNIKRIGYAIRKDVTILKNTGITALAVASGILFIGLFFMTRGDDYLSADEFMGLFGLCYIVLGVFFSFAILRESHNVKSNHLYFALPISPLERLTAIWLTTTLIHTLIFTVMALLVGQLAIVAGGIIFGSGFHWVSLFSDGYVKLIKGYFIIQPIFLCGAMTFSKNGIGKTLLTLLLIFIGILFYGLLLFSVLNHSYGVYPGDLIADEAFGKASTDFSGVGSWFFTLLFGPVMLLATYFKLVEKEV</sequence>
<keyword evidence="1" id="KW-1133">Transmembrane helix</keyword>
<feature type="transmembrane region" description="Helical" evidence="1">
    <location>
        <begin position="150"/>
        <end position="166"/>
    </location>
</feature>
<dbReference type="AlphaFoldDB" id="A0A3B0C658"/>
<evidence type="ECO:0000313" key="3">
    <source>
        <dbReference type="Proteomes" id="UP000276603"/>
    </source>
</evidence>
<comment type="caution">
    <text evidence="2">The sequence shown here is derived from an EMBL/GenBank/DDBJ whole genome shotgun (WGS) entry which is preliminary data.</text>
</comment>
<keyword evidence="1" id="KW-0472">Membrane</keyword>
<reference evidence="2 3" key="1">
    <citation type="submission" date="2018-10" db="EMBL/GenBank/DDBJ databases">
        <title>Ulvibacterium marinum gen. nov., sp. nov., a novel marine bacterium of the family Flavobacteriaceae, isolated from a culture of the green alga Ulva prolifera.</title>
        <authorList>
            <person name="Zhang Z."/>
        </authorList>
    </citation>
    <scope>NUCLEOTIDE SEQUENCE [LARGE SCALE GENOMIC DNA]</scope>
    <source>
        <strain evidence="2 3">CCMM003</strain>
    </source>
</reference>
<gene>
    <name evidence="2" type="ORF">D7Z94_11900</name>
</gene>
<keyword evidence="1" id="KW-0812">Transmembrane</keyword>
<feature type="transmembrane region" description="Helical" evidence="1">
    <location>
        <begin position="21"/>
        <end position="41"/>
    </location>
</feature>
<dbReference type="Proteomes" id="UP000276603">
    <property type="component" value="Unassembled WGS sequence"/>
</dbReference>
<feature type="transmembrane region" description="Helical" evidence="1">
    <location>
        <begin position="173"/>
        <end position="195"/>
    </location>
</feature>